<dbReference type="InterPro" id="IPR025554">
    <property type="entry name" value="DUF4140"/>
</dbReference>
<dbReference type="Proteomes" id="UP000218702">
    <property type="component" value="Chromosome"/>
</dbReference>
<dbReference type="AlphaFoldDB" id="A0A1Z4V4S2"/>
<sequence length="89" mass="9659">MVNPGTPFGQKILDSQIVAVTVYNYQAWVTRRAVVSLSGEEQELVITPLPVTLATDSMRVSSVGTAVLKLLGVRCDRRQTTEPIGKEAT</sequence>
<reference evidence="2 3" key="1">
    <citation type="submission" date="2017-06" db="EMBL/GenBank/DDBJ databases">
        <title>Genome sequencing of cyanobaciteial culture collection at National Institute for Environmental Studies (NIES).</title>
        <authorList>
            <person name="Hirose Y."/>
            <person name="Shimura Y."/>
            <person name="Fujisawa T."/>
            <person name="Nakamura Y."/>
            <person name="Kawachi M."/>
        </authorList>
    </citation>
    <scope>NUCLEOTIDE SEQUENCE [LARGE SCALE GENOMIC DNA]</scope>
    <source>
        <strain evidence="2 3">NIES-806</strain>
    </source>
</reference>
<protein>
    <recommendedName>
        <fullName evidence="1">DUF4140 domain-containing protein</fullName>
    </recommendedName>
</protein>
<dbReference type="EMBL" id="AP018316">
    <property type="protein sequence ID" value="BAZ86536.1"/>
    <property type="molecule type" value="Genomic_DNA"/>
</dbReference>
<dbReference type="KEGG" id="dcm:NIES806_27490"/>
<keyword evidence="3" id="KW-1185">Reference proteome</keyword>
<evidence type="ECO:0000313" key="2">
    <source>
        <dbReference type="EMBL" id="BAZ86536.1"/>
    </source>
</evidence>
<evidence type="ECO:0000313" key="3">
    <source>
        <dbReference type="Proteomes" id="UP000218702"/>
    </source>
</evidence>
<accession>A0A1Z4V4S2</accession>
<dbReference type="Pfam" id="PF13600">
    <property type="entry name" value="DUF4140"/>
    <property type="match status" value="1"/>
</dbReference>
<organism evidence="2 3">
    <name type="scientific">Dolichospermum compactum NIES-806</name>
    <dbReference type="NCBI Taxonomy" id="1973481"/>
    <lineage>
        <taxon>Bacteria</taxon>
        <taxon>Bacillati</taxon>
        <taxon>Cyanobacteriota</taxon>
        <taxon>Cyanophyceae</taxon>
        <taxon>Nostocales</taxon>
        <taxon>Aphanizomenonaceae</taxon>
        <taxon>Dolichospermum</taxon>
        <taxon>Dolichospermum compactum</taxon>
    </lineage>
</organism>
<proteinExistence type="predicted"/>
<gene>
    <name evidence="2" type="ORF">NIES806_27490</name>
</gene>
<evidence type="ECO:0000259" key="1">
    <source>
        <dbReference type="Pfam" id="PF13600"/>
    </source>
</evidence>
<name>A0A1Z4V4S2_9CYAN</name>
<feature type="domain" description="DUF4140" evidence="1">
    <location>
        <begin position="20"/>
        <end position="83"/>
    </location>
</feature>